<reference evidence="3" key="1">
    <citation type="submission" date="2020-12" db="EMBL/GenBank/DDBJ databases">
        <title>Comparative genomics of Clostridium perfringens reveals patterns of host-associated phylogenetic clades and virulence factors.</title>
        <authorList>
            <person name="Smith A.H."/>
            <person name="Geier R."/>
        </authorList>
    </citation>
    <scope>NUCLEOTIDE SEQUENCE</scope>
    <source>
        <strain evidence="3">CHD30677R</strain>
    </source>
</reference>
<evidence type="ECO:0000256" key="1">
    <source>
        <dbReference type="SAM" id="Phobius"/>
    </source>
</evidence>
<sequence length="1256" mass="149172">MIDFFRDLKLKFREKDEDNDIKVLSPNEDIPKDDIYIESLLKAIKHKKALNIALSGPYGAGKSSIIESFKKHYKEFNCINISLANFLEKESNNIEKDKPDSLQDQLERSILKQLFYKVKYSKIPNSRFKRINEFTLLKTSKILILFITAMIPIILFNIKWLVGKYIECKEILLTFFKEQFQINVSDLNFALIITGISLISLFFLVCLIKSMLNSFSIKSIKASKNLELNLEAQSDIKSFDKYIDEIMYFFKKNKYDVVFFEDLDRFNNIEIFTRLRELNNIINESEEIKTNKLMVERKVKFVYAIKDDIFSFCSQESESKNLNCCKNRTKFFDYIIPVIPKIDSNNSFGELKKLIYEYNENKEQEDRIKISKQFINDISIFIDDMRLLTNTFNEFLIYYEKMKIAKNEDMFQKLFAIILYKNLYPSDFDKLKNKNSYINKAINMKEELIDKSLLSINESISIKKKEQEKIKKEVLDSFDELLEIYCAGWSKENWNYIEYNYKKEYLKELKIEDMENIESMKQLILYESSSYYADSISVNIEDFATINGGKRDFFERLNIIKSINGVSHEKRIEILENEINDLGYKKNRLALTSLKNLLKDTVLLNNFRAKLDDDYFEGNDIIFLFLRRGYVDEKYSDLISVFIEGKISQEEKHFLKEVICGIKLDLDYPLENVEEVIEEINIEDFKNESILNLNILKCIFENFEKYKINAKNILSQFEEINDFKLKAMYSLKTFDENSFNIFISECIKMNPKIFYKLCLNEEFNEINREKNFNNIIKGVYEDILLDKVGQDLEKYLLTRVDFINMDIVNEIPQKIINIINNLNIKFEKLDNSKNKNNNISKVVKKIYDKDLYCINRNMIEFLFNEKFYNDFNEEVYSGDKENLLSYSNIMNSGMKNLIRYIDENINEYLENILLNEDNVWEEGEKIIKLINSSSVKQDNIISLINKKNFKIYSIEDVEDITYWKYLMENKVVEAKWKNIISYYEKIITNESLDSILIDFLSDIKVVKELSKEMINYEENEKLINEVSSSIILNMELSDLCLEYLIKSFSWAFEELDLSELPKSRVDFLVDKKIICLSEFIYDQIDRKNALKLIINWIDNYLNNIDNYYLEEGEIGILLTSDEITIDNKLSIIKELDIEKLELHKNYNIIENLISDLDDNEFLELKEEIKLEKIKVIIKNIDKLSISEIKNKLKDIDDKYKGFLEFNSYFDLELDDIIIEFLDDLEKKGVSSSHKELNGKIRVYRRRKVLQENKEKR</sequence>
<dbReference type="Proteomes" id="UP000668068">
    <property type="component" value="Unassembled WGS sequence"/>
</dbReference>
<dbReference type="InterPro" id="IPR027417">
    <property type="entry name" value="P-loop_NTPase"/>
</dbReference>
<feature type="transmembrane region" description="Helical" evidence="1">
    <location>
        <begin position="142"/>
        <end position="162"/>
    </location>
</feature>
<dbReference type="EMBL" id="JAENQP010000001">
    <property type="protein sequence ID" value="MBO3357580.1"/>
    <property type="molecule type" value="Genomic_DNA"/>
</dbReference>
<evidence type="ECO:0000313" key="3">
    <source>
        <dbReference type="EMBL" id="MBO3357580.1"/>
    </source>
</evidence>
<dbReference type="SUPFAM" id="SSF52540">
    <property type="entry name" value="P-loop containing nucleoside triphosphate hydrolases"/>
    <property type="match status" value="1"/>
</dbReference>
<gene>
    <name evidence="3" type="ORF">JJB47_02145</name>
</gene>
<dbReference type="InterPro" id="IPR048428">
    <property type="entry name" value="YobI-NTPase"/>
</dbReference>
<keyword evidence="1" id="KW-0472">Membrane</keyword>
<dbReference type="RefSeq" id="WP_003477413.1">
    <property type="nucleotide sequence ID" value="NZ_JAALLV010000001.1"/>
</dbReference>
<accession>A0AAW4IUL2</accession>
<protein>
    <recommendedName>
        <fullName evidence="2">YobI-like P-loop NTPase domain-containing protein</fullName>
    </recommendedName>
</protein>
<evidence type="ECO:0000259" key="2">
    <source>
        <dbReference type="Pfam" id="PF20693"/>
    </source>
</evidence>
<keyword evidence="1" id="KW-0812">Transmembrane</keyword>
<name>A0AAW4IUL2_CLOPF</name>
<feature type="domain" description="YobI-like P-loop NTPase" evidence="2">
    <location>
        <begin position="36"/>
        <end position="438"/>
    </location>
</feature>
<proteinExistence type="predicted"/>
<comment type="caution">
    <text evidence="3">The sequence shown here is derived from an EMBL/GenBank/DDBJ whole genome shotgun (WGS) entry which is preliminary data.</text>
</comment>
<organism evidence="3 4">
    <name type="scientific">Clostridium perfringens</name>
    <dbReference type="NCBI Taxonomy" id="1502"/>
    <lineage>
        <taxon>Bacteria</taxon>
        <taxon>Bacillati</taxon>
        <taxon>Bacillota</taxon>
        <taxon>Clostridia</taxon>
        <taxon>Eubacteriales</taxon>
        <taxon>Clostridiaceae</taxon>
        <taxon>Clostridium</taxon>
    </lineage>
</organism>
<dbReference type="Pfam" id="PF20693">
    <property type="entry name" value="YobI-ATPase"/>
    <property type="match status" value="1"/>
</dbReference>
<keyword evidence="1" id="KW-1133">Transmembrane helix</keyword>
<evidence type="ECO:0000313" key="4">
    <source>
        <dbReference type="Proteomes" id="UP000668068"/>
    </source>
</evidence>
<feature type="transmembrane region" description="Helical" evidence="1">
    <location>
        <begin position="187"/>
        <end position="208"/>
    </location>
</feature>
<dbReference type="AlphaFoldDB" id="A0AAW4IUL2"/>